<proteinExistence type="predicted"/>
<keyword evidence="3 5" id="KW-1133">Transmembrane helix</keyword>
<feature type="transmembrane region" description="Helical" evidence="5">
    <location>
        <begin position="458"/>
        <end position="478"/>
    </location>
</feature>
<sequence length="527" mass="58334">MAEFFRNTALGTIVRFVSRDQYLSFPDNSKKYQPGNVDESISVQRSNDRQTRHEYGGLAEVEVDWESEDDSENPQNWGTWRKVFISVVICVYTFTVYCGSSIFVPSEEQIMSRFGVSEVAASLGLALYVLGYGLGPLLFSPLSEIAYIGRNPVYIVTFFIFIILSIGAAVCDSFAGLVVLRFLQGFFGSPCLATGAATLGDMFSVVYMPYPLAAWSGAMYAGPALAPILSAFAVEAEGWRWSLWEIVWLSAFVFVMLIVFLPETAAPTLLYYKAERLRQRTGSNIFIPKGSLTKKHLSATQVVKLALIKPFEISIKDPAIAFINIYISLVYGIYYSFFEVFPLVYPKIYDMTPGLTSAVFICVLIACILGTIWYCTWYRLTTEPRFRKLGTFDVQETFLRPGLIAVLGVPAGMFLFGWTSRESVPWEVPTLGIVMFCGCSFVVGLGIFIHLPTSYPQYAASLFAANDALRSAFASGAILFGRPLYVNMGVARGCSLLGGLSVLGVVGYWGLYRYGPVLRAKSKFTAS</sequence>
<dbReference type="GO" id="GO:0005886">
    <property type="term" value="C:plasma membrane"/>
    <property type="evidence" value="ECO:0007669"/>
    <property type="project" value="TreeGrafter"/>
</dbReference>
<dbReference type="AlphaFoldDB" id="A0A179FBK8"/>
<dbReference type="InterPro" id="IPR020846">
    <property type="entry name" value="MFS_dom"/>
</dbReference>
<feature type="transmembrane region" description="Helical" evidence="5">
    <location>
        <begin position="151"/>
        <end position="170"/>
    </location>
</feature>
<feature type="transmembrane region" description="Helical" evidence="5">
    <location>
        <begin position="119"/>
        <end position="139"/>
    </location>
</feature>
<feature type="domain" description="Major facilitator superfamily (MFS) profile" evidence="6">
    <location>
        <begin position="85"/>
        <end position="527"/>
    </location>
</feature>
<dbReference type="EMBL" id="LSBJ02000006">
    <property type="protein sequence ID" value="OAQ62854.1"/>
    <property type="molecule type" value="Genomic_DNA"/>
</dbReference>
<evidence type="ECO:0000313" key="8">
    <source>
        <dbReference type="Proteomes" id="UP000078397"/>
    </source>
</evidence>
<dbReference type="InterPro" id="IPR011701">
    <property type="entry name" value="MFS"/>
</dbReference>
<dbReference type="GeneID" id="28856245"/>
<dbReference type="OrthoDB" id="3357846at2759"/>
<dbReference type="PANTHER" id="PTHR23502:SF23">
    <property type="entry name" value="FLUCONAZOLE RESISTANCE PROTEIN 1"/>
    <property type="match status" value="1"/>
</dbReference>
<feature type="transmembrane region" description="Helical" evidence="5">
    <location>
        <begin position="398"/>
        <end position="418"/>
    </location>
</feature>
<feature type="transmembrane region" description="Helical" evidence="5">
    <location>
        <begin position="83"/>
        <end position="104"/>
    </location>
</feature>
<dbReference type="GO" id="GO:0015244">
    <property type="term" value="F:fluconazole transmembrane transporter activity"/>
    <property type="evidence" value="ECO:0007669"/>
    <property type="project" value="TreeGrafter"/>
</dbReference>
<dbReference type="Proteomes" id="UP000078397">
    <property type="component" value="Unassembled WGS sequence"/>
</dbReference>
<feature type="transmembrane region" description="Helical" evidence="5">
    <location>
        <begin position="212"/>
        <end position="234"/>
    </location>
</feature>
<dbReference type="InterPro" id="IPR036259">
    <property type="entry name" value="MFS_trans_sf"/>
</dbReference>
<evidence type="ECO:0000256" key="5">
    <source>
        <dbReference type="SAM" id="Phobius"/>
    </source>
</evidence>
<feature type="transmembrane region" description="Helical" evidence="5">
    <location>
        <begin position="490"/>
        <end position="511"/>
    </location>
</feature>
<feature type="transmembrane region" description="Helical" evidence="5">
    <location>
        <begin position="358"/>
        <end position="377"/>
    </location>
</feature>
<keyword evidence="2 5" id="KW-0812">Transmembrane</keyword>
<keyword evidence="4 5" id="KW-0472">Membrane</keyword>
<organism evidence="7 8">
    <name type="scientific">Pochonia chlamydosporia 170</name>
    <dbReference type="NCBI Taxonomy" id="1380566"/>
    <lineage>
        <taxon>Eukaryota</taxon>
        <taxon>Fungi</taxon>
        <taxon>Dikarya</taxon>
        <taxon>Ascomycota</taxon>
        <taxon>Pezizomycotina</taxon>
        <taxon>Sordariomycetes</taxon>
        <taxon>Hypocreomycetidae</taxon>
        <taxon>Hypocreales</taxon>
        <taxon>Clavicipitaceae</taxon>
        <taxon>Pochonia</taxon>
    </lineage>
</organism>
<dbReference type="GO" id="GO:1990961">
    <property type="term" value="P:xenobiotic detoxification by transmembrane export across the plasma membrane"/>
    <property type="evidence" value="ECO:0007669"/>
    <property type="project" value="TreeGrafter"/>
</dbReference>
<reference evidence="7 8" key="1">
    <citation type="journal article" date="2016" name="PLoS Pathog.">
        <title>Biosynthesis of antibiotic leucinostatins in bio-control fungus Purpureocillium lilacinum and their inhibition on phytophthora revealed by genome mining.</title>
        <authorList>
            <person name="Wang G."/>
            <person name="Liu Z."/>
            <person name="Lin R."/>
            <person name="Li E."/>
            <person name="Mao Z."/>
            <person name="Ling J."/>
            <person name="Yang Y."/>
            <person name="Yin W.B."/>
            <person name="Xie B."/>
        </authorList>
    </citation>
    <scope>NUCLEOTIDE SEQUENCE [LARGE SCALE GENOMIC DNA]</scope>
    <source>
        <strain evidence="7">170</strain>
    </source>
</reference>
<evidence type="ECO:0000256" key="2">
    <source>
        <dbReference type="ARBA" id="ARBA00022692"/>
    </source>
</evidence>
<feature type="transmembrane region" description="Helical" evidence="5">
    <location>
        <begin position="430"/>
        <end position="451"/>
    </location>
</feature>
<dbReference type="RefSeq" id="XP_018140434.1">
    <property type="nucleotide sequence ID" value="XM_018292251.1"/>
</dbReference>
<feature type="transmembrane region" description="Helical" evidence="5">
    <location>
        <begin position="319"/>
        <end position="338"/>
    </location>
</feature>
<dbReference type="KEGG" id="pchm:VFPPC_14483"/>
<evidence type="ECO:0000256" key="4">
    <source>
        <dbReference type="ARBA" id="ARBA00023136"/>
    </source>
</evidence>
<name>A0A179FBK8_METCM</name>
<evidence type="ECO:0000313" key="7">
    <source>
        <dbReference type="EMBL" id="OAQ62854.1"/>
    </source>
</evidence>
<feature type="transmembrane region" description="Helical" evidence="5">
    <location>
        <begin position="246"/>
        <end position="272"/>
    </location>
</feature>
<protein>
    <submittedName>
        <fullName evidence="7">Major facilitator superfamily transporter</fullName>
    </submittedName>
</protein>
<comment type="caution">
    <text evidence="7">The sequence shown here is derived from an EMBL/GenBank/DDBJ whole genome shotgun (WGS) entry which is preliminary data.</text>
</comment>
<dbReference type="Pfam" id="PF07690">
    <property type="entry name" value="MFS_1"/>
    <property type="match status" value="1"/>
</dbReference>
<dbReference type="Gene3D" id="1.20.1250.20">
    <property type="entry name" value="MFS general substrate transporter like domains"/>
    <property type="match status" value="1"/>
</dbReference>
<evidence type="ECO:0000259" key="6">
    <source>
        <dbReference type="PROSITE" id="PS50850"/>
    </source>
</evidence>
<evidence type="ECO:0000256" key="3">
    <source>
        <dbReference type="ARBA" id="ARBA00022989"/>
    </source>
</evidence>
<dbReference type="SUPFAM" id="SSF103473">
    <property type="entry name" value="MFS general substrate transporter"/>
    <property type="match status" value="1"/>
</dbReference>
<dbReference type="PANTHER" id="PTHR23502">
    <property type="entry name" value="MAJOR FACILITATOR SUPERFAMILY"/>
    <property type="match status" value="1"/>
</dbReference>
<dbReference type="PROSITE" id="PS50850">
    <property type="entry name" value="MFS"/>
    <property type="match status" value="1"/>
</dbReference>
<dbReference type="CDD" id="cd17323">
    <property type="entry name" value="MFS_Tpo1_MDR_like"/>
    <property type="match status" value="1"/>
</dbReference>
<comment type="subcellular location">
    <subcellularLocation>
        <location evidence="1">Membrane</location>
        <topology evidence="1">Multi-pass membrane protein</topology>
    </subcellularLocation>
</comment>
<feature type="transmembrane region" description="Helical" evidence="5">
    <location>
        <begin position="182"/>
        <end position="200"/>
    </location>
</feature>
<evidence type="ECO:0000256" key="1">
    <source>
        <dbReference type="ARBA" id="ARBA00004141"/>
    </source>
</evidence>
<accession>A0A179FBK8</accession>
<keyword evidence="8" id="KW-1185">Reference proteome</keyword>
<gene>
    <name evidence="7" type="ORF">VFPPC_14483</name>
</gene>
<dbReference type="STRING" id="1380566.A0A179FBK8"/>